<evidence type="ECO:0000259" key="4">
    <source>
        <dbReference type="Pfam" id="PF00205"/>
    </source>
</evidence>
<evidence type="ECO:0000256" key="2">
    <source>
        <dbReference type="ARBA" id="ARBA00023052"/>
    </source>
</evidence>
<feature type="domain" description="Thiamine pyrophosphate enzyme N-terminal TPP-binding" evidence="6">
    <location>
        <begin position="4"/>
        <end position="109"/>
    </location>
</feature>
<evidence type="ECO:0000259" key="6">
    <source>
        <dbReference type="Pfam" id="PF02776"/>
    </source>
</evidence>
<comment type="caution">
    <text evidence="7">The sequence shown here is derived from an EMBL/GenBank/DDBJ whole genome shotgun (WGS) entry which is preliminary data.</text>
</comment>
<dbReference type="EMBL" id="RJUR01000014">
    <property type="protein sequence ID" value="ROQ48683.1"/>
    <property type="molecule type" value="Genomic_DNA"/>
</dbReference>
<dbReference type="InterPro" id="IPR045229">
    <property type="entry name" value="TPP_enz"/>
</dbReference>
<dbReference type="GO" id="GO:0009099">
    <property type="term" value="P:L-valine biosynthetic process"/>
    <property type="evidence" value="ECO:0007669"/>
    <property type="project" value="TreeGrafter"/>
</dbReference>
<feature type="domain" description="Thiamine pyrophosphate enzyme TPP-binding" evidence="5">
    <location>
        <begin position="398"/>
        <end position="549"/>
    </location>
</feature>
<dbReference type="Pfam" id="PF02776">
    <property type="entry name" value="TPP_enzyme_N"/>
    <property type="match status" value="1"/>
</dbReference>
<reference evidence="7 8" key="1">
    <citation type="submission" date="2018-11" db="EMBL/GenBank/DDBJ databases">
        <title>Genomic analyses of the natural microbiome of Caenorhabditis elegans.</title>
        <authorList>
            <person name="Samuel B."/>
        </authorList>
    </citation>
    <scope>NUCLEOTIDE SEQUENCE [LARGE SCALE GENOMIC DNA]</scope>
    <source>
        <strain evidence="7 8">BIGb0473</strain>
    </source>
</reference>
<name>A0A9X8EIT5_PSEPU</name>
<dbReference type="Proteomes" id="UP000269115">
    <property type="component" value="Unassembled WGS sequence"/>
</dbReference>
<dbReference type="CDD" id="cd07035">
    <property type="entry name" value="TPP_PYR_POX_like"/>
    <property type="match status" value="1"/>
</dbReference>
<evidence type="ECO:0000256" key="3">
    <source>
        <dbReference type="RuleBase" id="RU362132"/>
    </source>
</evidence>
<protein>
    <submittedName>
        <fullName evidence="7">Acetolactate synthase-1/2/3 large subunit</fullName>
    </submittedName>
</protein>
<dbReference type="InterPro" id="IPR012001">
    <property type="entry name" value="Thiamin_PyroP_enz_TPP-bd_dom"/>
</dbReference>
<dbReference type="Pfam" id="PF02775">
    <property type="entry name" value="TPP_enzyme_C"/>
    <property type="match status" value="1"/>
</dbReference>
<dbReference type="Pfam" id="PF00205">
    <property type="entry name" value="TPP_enzyme_M"/>
    <property type="match status" value="1"/>
</dbReference>
<dbReference type="InterPro" id="IPR029061">
    <property type="entry name" value="THDP-binding"/>
</dbReference>
<dbReference type="Gene3D" id="3.40.50.970">
    <property type="match status" value="2"/>
</dbReference>
<dbReference type="AlphaFoldDB" id="A0A9X8EIT5"/>
<proteinExistence type="inferred from homology"/>
<dbReference type="SUPFAM" id="SSF52467">
    <property type="entry name" value="DHS-like NAD/FAD-binding domain"/>
    <property type="match status" value="1"/>
</dbReference>
<dbReference type="OrthoDB" id="9785953at2"/>
<gene>
    <name evidence="7" type="ORF">EDF85_2984</name>
</gene>
<dbReference type="PANTHER" id="PTHR18968">
    <property type="entry name" value="THIAMINE PYROPHOSPHATE ENZYMES"/>
    <property type="match status" value="1"/>
</dbReference>
<dbReference type="InterPro" id="IPR029035">
    <property type="entry name" value="DHS-like_NAD/FAD-binding_dom"/>
</dbReference>
<evidence type="ECO:0000259" key="5">
    <source>
        <dbReference type="Pfam" id="PF02775"/>
    </source>
</evidence>
<dbReference type="Gene3D" id="3.40.50.1220">
    <property type="entry name" value="TPP-binding domain"/>
    <property type="match status" value="1"/>
</dbReference>
<dbReference type="GO" id="GO:0030976">
    <property type="term" value="F:thiamine pyrophosphate binding"/>
    <property type="evidence" value="ECO:0007669"/>
    <property type="project" value="InterPro"/>
</dbReference>
<dbReference type="InterPro" id="IPR012000">
    <property type="entry name" value="Thiamin_PyroP_enz_cen_dom"/>
</dbReference>
<evidence type="ECO:0000256" key="1">
    <source>
        <dbReference type="ARBA" id="ARBA00007812"/>
    </source>
</evidence>
<sequence>MKLTGGQILAKALKAHGVQYVAGIPGYGSWAMVDAFLEPGSEIPFIQVMQEQSAVHLADGFFRACGRPMAALLPAGLETSKAVCALATASANSSAVLVLSGDKERSLVDAAKTASRGDRATLCKVDCYVNEVDAIPEVLRQAFVSMLSGRPGPASLALSVSAQIGTSEAKLDFSVQRQANLKSCPDAQVVSNAAALLCDAQRPVILVGGGVINADVTDELVKLAEYLHAPVVSTSGGKGAFPDDHALNGGAIGRLGSTCGNCLLSSADLILAVGSRLENVLDLGWGGGRDSALAHACLVHIDIDAKQIGKRHDVDLAIVADAKLALDAIGSAITAAQRTQLATRRAPYLKEIIALRQQWDEQVELLSNSDCAPFNLQRPLLELRNWIESDAIIVVGSGGVKGAVHQMFPIYHPRTHLTCGDSSSLGWAVPAAIGARLAMPARQVICLVGDGDFLHSLQELAVCVMHTIPVLFVVFNNSGYMSLRDGQNGVFGRHYGCEFNFPDGKPYSPHYAEVARNFGLDAWRVEHASQLKSVYQKALKSNGPSLVEVIVAREGAGPVLQNDLSFPAPQYAR</sequence>
<organism evidence="7 8">
    <name type="scientific">Pseudomonas putida</name>
    <name type="common">Arthrobacter siderocapsulatus</name>
    <dbReference type="NCBI Taxonomy" id="303"/>
    <lineage>
        <taxon>Bacteria</taxon>
        <taxon>Pseudomonadati</taxon>
        <taxon>Pseudomonadota</taxon>
        <taxon>Gammaproteobacteria</taxon>
        <taxon>Pseudomonadales</taxon>
        <taxon>Pseudomonadaceae</taxon>
        <taxon>Pseudomonas</taxon>
    </lineage>
</organism>
<dbReference type="PANTHER" id="PTHR18968:SF167">
    <property type="entry name" value="ACETOLACTATE SYNTHASE LARGE SUBUNIT ILVB2-RELATED"/>
    <property type="match status" value="1"/>
</dbReference>
<dbReference type="GO" id="GO:0000287">
    <property type="term" value="F:magnesium ion binding"/>
    <property type="evidence" value="ECO:0007669"/>
    <property type="project" value="InterPro"/>
</dbReference>
<dbReference type="InterPro" id="IPR011766">
    <property type="entry name" value="TPP_enzyme_TPP-bd"/>
</dbReference>
<keyword evidence="2 3" id="KW-0786">Thiamine pyrophosphate</keyword>
<accession>A0A9X8EIT5</accession>
<dbReference type="SUPFAM" id="SSF52518">
    <property type="entry name" value="Thiamin diphosphate-binding fold (THDP-binding)"/>
    <property type="match status" value="2"/>
</dbReference>
<dbReference type="CDD" id="cd00568">
    <property type="entry name" value="TPP_enzymes"/>
    <property type="match status" value="1"/>
</dbReference>
<dbReference type="GO" id="GO:0009097">
    <property type="term" value="P:isoleucine biosynthetic process"/>
    <property type="evidence" value="ECO:0007669"/>
    <property type="project" value="TreeGrafter"/>
</dbReference>
<dbReference type="GO" id="GO:0050660">
    <property type="term" value="F:flavin adenine dinucleotide binding"/>
    <property type="evidence" value="ECO:0007669"/>
    <property type="project" value="TreeGrafter"/>
</dbReference>
<evidence type="ECO:0000313" key="8">
    <source>
        <dbReference type="Proteomes" id="UP000269115"/>
    </source>
</evidence>
<dbReference type="GO" id="GO:0003984">
    <property type="term" value="F:acetolactate synthase activity"/>
    <property type="evidence" value="ECO:0007669"/>
    <property type="project" value="TreeGrafter"/>
</dbReference>
<evidence type="ECO:0000313" key="7">
    <source>
        <dbReference type="EMBL" id="ROQ48683.1"/>
    </source>
</evidence>
<feature type="domain" description="Thiamine pyrophosphate enzyme central" evidence="4">
    <location>
        <begin position="191"/>
        <end position="329"/>
    </location>
</feature>
<dbReference type="GO" id="GO:0005948">
    <property type="term" value="C:acetolactate synthase complex"/>
    <property type="evidence" value="ECO:0007669"/>
    <property type="project" value="TreeGrafter"/>
</dbReference>
<comment type="similarity">
    <text evidence="1 3">Belongs to the TPP enzyme family.</text>
</comment>